<keyword evidence="1" id="KW-0472">Membrane</keyword>
<dbReference type="AlphaFoldDB" id="A0A0A9DJ77"/>
<keyword evidence="1" id="KW-0812">Transmembrane</keyword>
<reference evidence="2" key="2">
    <citation type="journal article" date="2015" name="Data Brief">
        <title>Shoot transcriptome of the giant reed, Arundo donax.</title>
        <authorList>
            <person name="Barrero R.A."/>
            <person name="Guerrero F.D."/>
            <person name="Moolhuijzen P."/>
            <person name="Goolsby J.A."/>
            <person name="Tidwell J."/>
            <person name="Bellgard S.E."/>
            <person name="Bellgard M.I."/>
        </authorList>
    </citation>
    <scope>NUCLEOTIDE SEQUENCE</scope>
    <source>
        <tissue evidence="2">Shoot tissue taken approximately 20 cm above the soil surface</tissue>
    </source>
</reference>
<dbReference type="EMBL" id="GBRH01214053">
    <property type="protein sequence ID" value="JAD83842.1"/>
    <property type="molecule type" value="Transcribed_RNA"/>
</dbReference>
<keyword evidence="1" id="KW-1133">Transmembrane helix</keyword>
<accession>A0A0A9DJ77</accession>
<organism evidence="2">
    <name type="scientific">Arundo donax</name>
    <name type="common">Giant reed</name>
    <name type="synonym">Donax arundinaceus</name>
    <dbReference type="NCBI Taxonomy" id="35708"/>
    <lineage>
        <taxon>Eukaryota</taxon>
        <taxon>Viridiplantae</taxon>
        <taxon>Streptophyta</taxon>
        <taxon>Embryophyta</taxon>
        <taxon>Tracheophyta</taxon>
        <taxon>Spermatophyta</taxon>
        <taxon>Magnoliopsida</taxon>
        <taxon>Liliopsida</taxon>
        <taxon>Poales</taxon>
        <taxon>Poaceae</taxon>
        <taxon>PACMAD clade</taxon>
        <taxon>Arundinoideae</taxon>
        <taxon>Arundineae</taxon>
        <taxon>Arundo</taxon>
    </lineage>
</organism>
<evidence type="ECO:0000256" key="1">
    <source>
        <dbReference type="SAM" id="Phobius"/>
    </source>
</evidence>
<name>A0A0A9DJ77_ARUDO</name>
<proteinExistence type="predicted"/>
<reference evidence="2" key="1">
    <citation type="submission" date="2014-09" db="EMBL/GenBank/DDBJ databases">
        <authorList>
            <person name="Magalhaes I.L.F."/>
            <person name="Oliveira U."/>
            <person name="Santos F.R."/>
            <person name="Vidigal T.H.D.A."/>
            <person name="Brescovit A.D."/>
            <person name="Santos A.J."/>
        </authorList>
    </citation>
    <scope>NUCLEOTIDE SEQUENCE</scope>
    <source>
        <tissue evidence="2">Shoot tissue taken approximately 20 cm above the soil surface</tissue>
    </source>
</reference>
<sequence>MYSGVLYLRNYYFIDLFKEKKILLTSLFINCGIKYIQVMYCIHAECFYSLVFYLVFRYQIIAACMELRVAPQLEPSDISTYMYT</sequence>
<feature type="transmembrane region" description="Helical" evidence="1">
    <location>
        <begin position="35"/>
        <end position="56"/>
    </location>
</feature>
<evidence type="ECO:0000313" key="2">
    <source>
        <dbReference type="EMBL" id="JAD83842.1"/>
    </source>
</evidence>
<protein>
    <submittedName>
        <fullName evidence="2">Uncharacterized protein</fullName>
    </submittedName>
</protein>